<evidence type="ECO:0000256" key="1">
    <source>
        <dbReference type="SAM" id="MobiDB-lite"/>
    </source>
</evidence>
<sequence>MDHRRSVPSPQEQRHFSWMYSDIPFGFKLNMATGQEQVLQQSHSSTTAPQSVYRSTLQKAASLVRQTSEAALSLVEASGILPVVTSASDIPEDTVSIPEDTVSSQVDTATNGCMSEGPPPSIQEDDVISERMSEGRLDDVDEDSRTMNFRVRYLGSAKVYKSDRRVRTVLVSAPAQRMVTAERLLSGGVQTYYPETTLPGDILISMVTSQDTMHESVWSYSPDGVWTQVHAGSEWVIEEQTYLLRLSGRFPSLTKNRNHMR</sequence>
<reference evidence="2 3" key="1">
    <citation type="journal article" date="2015" name="Fungal Genet. Biol.">
        <title>Evolution of novel wood decay mechanisms in Agaricales revealed by the genome sequences of Fistulina hepatica and Cylindrobasidium torrendii.</title>
        <authorList>
            <person name="Floudas D."/>
            <person name="Held B.W."/>
            <person name="Riley R."/>
            <person name="Nagy L.G."/>
            <person name="Koehler G."/>
            <person name="Ransdell A.S."/>
            <person name="Younus H."/>
            <person name="Chow J."/>
            <person name="Chiniquy J."/>
            <person name="Lipzen A."/>
            <person name="Tritt A."/>
            <person name="Sun H."/>
            <person name="Haridas S."/>
            <person name="LaButti K."/>
            <person name="Ohm R.A."/>
            <person name="Kues U."/>
            <person name="Blanchette R.A."/>
            <person name="Grigoriev I.V."/>
            <person name="Minto R.E."/>
            <person name="Hibbett D.S."/>
        </authorList>
    </citation>
    <scope>NUCLEOTIDE SEQUENCE [LARGE SCALE GENOMIC DNA]</scope>
    <source>
        <strain evidence="2 3">FP15055 ss-10</strain>
    </source>
</reference>
<keyword evidence="3" id="KW-1185">Reference proteome</keyword>
<feature type="region of interest" description="Disordered" evidence="1">
    <location>
        <begin position="100"/>
        <end position="124"/>
    </location>
</feature>
<protein>
    <submittedName>
        <fullName evidence="2">Uncharacterized protein</fullName>
    </submittedName>
</protein>
<dbReference type="EMBL" id="KN880802">
    <property type="protein sequence ID" value="KIY62276.1"/>
    <property type="molecule type" value="Genomic_DNA"/>
</dbReference>
<dbReference type="AlphaFoldDB" id="A0A0D7AYE0"/>
<evidence type="ECO:0000313" key="3">
    <source>
        <dbReference type="Proteomes" id="UP000054007"/>
    </source>
</evidence>
<feature type="compositionally biased region" description="Polar residues" evidence="1">
    <location>
        <begin position="101"/>
        <end position="113"/>
    </location>
</feature>
<dbReference type="Proteomes" id="UP000054007">
    <property type="component" value="Unassembled WGS sequence"/>
</dbReference>
<accession>A0A0D7AYE0</accession>
<organism evidence="2 3">
    <name type="scientific">Cylindrobasidium torrendii FP15055 ss-10</name>
    <dbReference type="NCBI Taxonomy" id="1314674"/>
    <lineage>
        <taxon>Eukaryota</taxon>
        <taxon>Fungi</taxon>
        <taxon>Dikarya</taxon>
        <taxon>Basidiomycota</taxon>
        <taxon>Agaricomycotina</taxon>
        <taxon>Agaricomycetes</taxon>
        <taxon>Agaricomycetidae</taxon>
        <taxon>Agaricales</taxon>
        <taxon>Marasmiineae</taxon>
        <taxon>Physalacriaceae</taxon>
        <taxon>Cylindrobasidium</taxon>
    </lineage>
</organism>
<gene>
    <name evidence="2" type="ORF">CYLTODRAFT_494742</name>
</gene>
<name>A0A0D7AYE0_9AGAR</name>
<proteinExistence type="predicted"/>
<evidence type="ECO:0000313" key="2">
    <source>
        <dbReference type="EMBL" id="KIY62276.1"/>
    </source>
</evidence>